<evidence type="ECO:0000256" key="9">
    <source>
        <dbReference type="ARBA" id="ARBA00023264"/>
    </source>
</evidence>
<dbReference type="AlphaFoldDB" id="A0AAC9BCI1"/>
<gene>
    <name evidence="10 11" type="primary">plsY</name>
    <name evidence="11" type="ORF">ACS15_2844</name>
</gene>
<dbReference type="KEGG" id="rin:ACS15_2844"/>
<keyword evidence="1 10" id="KW-1003">Cell membrane</keyword>
<dbReference type="NCBIfam" id="TIGR00023">
    <property type="entry name" value="glycerol-3-phosphate 1-O-acyltransferase PlsY"/>
    <property type="match status" value="1"/>
</dbReference>
<keyword evidence="3 10" id="KW-0808">Transferase</keyword>
<accession>A0AAC9BCI1</accession>
<dbReference type="PANTHER" id="PTHR30309">
    <property type="entry name" value="INNER MEMBRANE PROTEIN YGIH"/>
    <property type="match status" value="1"/>
</dbReference>
<dbReference type="HAMAP" id="MF_01043">
    <property type="entry name" value="PlsY"/>
    <property type="match status" value="1"/>
</dbReference>
<feature type="transmembrane region" description="Helical" evidence="10">
    <location>
        <begin position="87"/>
        <end position="105"/>
    </location>
</feature>
<keyword evidence="4 10" id="KW-0812">Transmembrane</keyword>
<comment type="catalytic activity">
    <reaction evidence="10">
        <text>an acyl phosphate + sn-glycerol 3-phosphate = a 1-acyl-sn-glycero-3-phosphate + phosphate</text>
        <dbReference type="Rhea" id="RHEA:34075"/>
        <dbReference type="ChEBI" id="CHEBI:43474"/>
        <dbReference type="ChEBI" id="CHEBI:57597"/>
        <dbReference type="ChEBI" id="CHEBI:57970"/>
        <dbReference type="ChEBI" id="CHEBI:59918"/>
        <dbReference type="EC" id="2.3.1.275"/>
    </reaction>
</comment>
<evidence type="ECO:0000313" key="11">
    <source>
        <dbReference type="EMBL" id="ANH71338.1"/>
    </source>
</evidence>
<keyword evidence="6 10" id="KW-0443">Lipid metabolism</keyword>
<proteinExistence type="inferred from homology"/>
<reference evidence="11 12" key="1">
    <citation type="submission" date="2015-09" db="EMBL/GenBank/DDBJ databases">
        <authorList>
            <person name="Xu Y."/>
            <person name="Nagy A."/>
            <person name="Liu N.T."/>
            <person name="Nou X."/>
        </authorList>
    </citation>
    <scope>NUCLEOTIDE SEQUENCE [LARGE SCALE GENOMIC DNA]</scope>
    <source>
        <strain evidence="11 12">FC1138</strain>
    </source>
</reference>
<comment type="subcellular location">
    <subcellularLocation>
        <location evidence="10">Cell membrane</location>
        <topology evidence="10">Multi-pass membrane protein</topology>
    </subcellularLocation>
</comment>
<dbReference type="GO" id="GO:0043772">
    <property type="term" value="F:acyl-phosphate glycerol-3-phosphate acyltransferase activity"/>
    <property type="evidence" value="ECO:0007669"/>
    <property type="project" value="UniProtKB-UniRule"/>
</dbReference>
<keyword evidence="11" id="KW-0012">Acyltransferase</keyword>
<dbReference type="InterPro" id="IPR003811">
    <property type="entry name" value="G3P_acylTferase_PlsY"/>
</dbReference>
<evidence type="ECO:0000256" key="7">
    <source>
        <dbReference type="ARBA" id="ARBA00023136"/>
    </source>
</evidence>
<name>A0AAC9BCI1_9RALS</name>
<keyword evidence="2 10" id="KW-0444">Lipid biosynthesis</keyword>
<comment type="subunit">
    <text evidence="10">Probably interacts with PlsX.</text>
</comment>
<sequence length="207" mass="21713">MSPVVATVLFGVAAYLIGSISFAVVVSRVMGLADPRTYGSGNPGATNVLRSGNKKAAILTLLGDAAKGWLAVWLALLLAPRFGVDEVGIALVVIAVFLGHLYPVFHRFAGGKGVATAAGILLAINVWLGLATLATWLIIAVFFRYSSLAALVSAVFAPFFYVLMFGFDWIAGAVALMAVLLIARHRANIAKLLAGKESRIGEKKKAA</sequence>
<feature type="transmembrane region" description="Helical" evidence="10">
    <location>
        <begin position="159"/>
        <end position="183"/>
    </location>
</feature>
<dbReference type="Proteomes" id="UP000077927">
    <property type="component" value="Chromosome 1"/>
</dbReference>
<dbReference type="PANTHER" id="PTHR30309:SF0">
    <property type="entry name" value="GLYCEROL-3-PHOSPHATE ACYLTRANSFERASE-RELATED"/>
    <property type="match status" value="1"/>
</dbReference>
<dbReference type="Pfam" id="PF02660">
    <property type="entry name" value="G3P_acyltransf"/>
    <property type="match status" value="1"/>
</dbReference>
<evidence type="ECO:0000256" key="4">
    <source>
        <dbReference type="ARBA" id="ARBA00022692"/>
    </source>
</evidence>
<evidence type="ECO:0000256" key="3">
    <source>
        <dbReference type="ARBA" id="ARBA00022679"/>
    </source>
</evidence>
<evidence type="ECO:0000256" key="6">
    <source>
        <dbReference type="ARBA" id="ARBA00023098"/>
    </source>
</evidence>
<keyword evidence="5 10" id="KW-1133">Transmembrane helix</keyword>
<dbReference type="EC" id="2.3.1.275" evidence="10"/>
<evidence type="ECO:0000256" key="5">
    <source>
        <dbReference type="ARBA" id="ARBA00022989"/>
    </source>
</evidence>
<feature type="transmembrane region" description="Helical" evidence="10">
    <location>
        <begin position="56"/>
        <end position="75"/>
    </location>
</feature>
<comment type="pathway">
    <text evidence="10">Lipid metabolism; phospholipid metabolism.</text>
</comment>
<evidence type="ECO:0000256" key="2">
    <source>
        <dbReference type="ARBA" id="ARBA00022516"/>
    </source>
</evidence>
<evidence type="ECO:0000256" key="10">
    <source>
        <dbReference type="HAMAP-Rule" id="MF_01043"/>
    </source>
</evidence>
<dbReference type="RefSeq" id="WP_021195849.1">
    <property type="nucleotide sequence ID" value="NZ_CP012605.1"/>
</dbReference>
<keyword evidence="8 10" id="KW-0594">Phospholipid biosynthesis</keyword>
<evidence type="ECO:0000256" key="1">
    <source>
        <dbReference type="ARBA" id="ARBA00022475"/>
    </source>
</evidence>
<organism evidence="11 12">
    <name type="scientific">Ralstonia insidiosa</name>
    <dbReference type="NCBI Taxonomy" id="190721"/>
    <lineage>
        <taxon>Bacteria</taxon>
        <taxon>Pseudomonadati</taxon>
        <taxon>Pseudomonadota</taxon>
        <taxon>Betaproteobacteria</taxon>
        <taxon>Burkholderiales</taxon>
        <taxon>Burkholderiaceae</taxon>
        <taxon>Ralstonia</taxon>
    </lineage>
</organism>
<dbReference type="GO" id="GO:0005886">
    <property type="term" value="C:plasma membrane"/>
    <property type="evidence" value="ECO:0007669"/>
    <property type="project" value="UniProtKB-SubCell"/>
</dbReference>
<dbReference type="SMART" id="SM01207">
    <property type="entry name" value="G3P_acyltransf"/>
    <property type="match status" value="1"/>
</dbReference>
<comment type="similarity">
    <text evidence="10">Belongs to the PlsY family.</text>
</comment>
<dbReference type="GO" id="GO:0008654">
    <property type="term" value="P:phospholipid biosynthetic process"/>
    <property type="evidence" value="ECO:0007669"/>
    <property type="project" value="UniProtKB-UniRule"/>
</dbReference>
<keyword evidence="7 10" id="KW-0472">Membrane</keyword>
<keyword evidence="9 10" id="KW-1208">Phospholipid metabolism</keyword>
<protein>
    <recommendedName>
        <fullName evidence="10">Glycerol-3-phosphate acyltransferase</fullName>
    </recommendedName>
    <alternativeName>
        <fullName evidence="10">Acyl-PO4 G3P acyltransferase</fullName>
    </alternativeName>
    <alternativeName>
        <fullName evidence="10">Acyl-phosphate--glycerol-3-phosphate acyltransferase</fullName>
    </alternativeName>
    <alternativeName>
        <fullName evidence="10">G3P acyltransferase</fullName>
        <shortName evidence="10">GPAT</shortName>
        <ecNumber evidence="10">2.3.1.275</ecNumber>
    </alternativeName>
    <alternativeName>
        <fullName evidence="10">Lysophosphatidic acid synthase</fullName>
        <shortName evidence="10">LPA synthase</shortName>
    </alternativeName>
</protein>
<feature type="transmembrane region" description="Helical" evidence="10">
    <location>
        <begin position="117"/>
        <end position="139"/>
    </location>
</feature>
<comment type="function">
    <text evidence="10">Catalyzes the transfer of an acyl group from acyl-phosphate (acyl-PO(4)) to glycerol-3-phosphate (G3P) to form lysophosphatidic acid (LPA). This enzyme utilizes acyl-phosphate as fatty acyl donor, but not acyl-CoA or acyl-ACP.</text>
</comment>
<evidence type="ECO:0000313" key="12">
    <source>
        <dbReference type="Proteomes" id="UP000077927"/>
    </source>
</evidence>
<dbReference type="EMBL" id="CP012605">
    <property type="protein sequence ID" value="ANH71338.1"/>
    <property type="molecule type" value="Genomic_DNA"/>
</dbReference>
<feature type="transmembrane region" description="Helical" evidence="10">
    <location>
        <begin position="6"/>
        <end position="26"/>
    </location>
</feature>
<evidence type="ECO:0000256" key="8">
    <source>
        <dbReference type="ARBA" id="ARBA00023209"/>
    </source>
</evidence>